<dbReference type="Proteomes" id="UP001054252">
    <property type="component" value="Unassembled WGS sequence"/>
</dbReference>
<dbReference type="PANTHER" id="PTHR34427">
    <property type="entry name" value="DUF4283 DOMAIN PROTEIN"/>
    <property type="match status" value="1"/>
</dbReference>
<keyword evidence="2" id="KW-1185">Reference proteome</keyword>
<accession>A0AAV5K6W5</accession>
<sequence>MKKGSMAIEIVPDKEDVQLLEADVVPVNIADRVVEPSTEKDTEVVRLHSSPNLVLQFSPTEEEVAWLKKSMVAVGCLEEFFKCNSDLVESWFEWIHPTSLSTMPSRSRMVWLRFAGVPLKAWSGRCFTGLGALLGEVILVNEDTKSKSFLSEGRVLILSDMQSKIANRIVLMVNGSKFSDDGYDDDGYDDDLNVARFSGEDDGNIDEEFAGEADKSREMGIRWVTARTRSRKERRKQLLREEKRQDFRQASASLSDCCIKHRNRLIRRELELEEVRRLFELGKRLGIECQNNQDEVMSRLVSLEERDTAGFEKA</sequence>
<comment type="caution">
    <text evidence="1">The sequence shown here is derived from an EMBL/GenBank/DDBJ whole genome shotgun (WGS) entry which is preliminary data.</text>
</comment>
<gene>
    <name evidence="1" type="ORF">SLEP1_g28817</name>
</gene>
<protein>
    <recommendedName>
        <fullName evidence="3">DUF4283 domain-containing protein</fullName>
    </recommendedName>
</protein>
<evidence type="ECO:0008006" key="3">
    <source>
        <dbReference type="Google" id="ProtNLM"/>
    </source>
</evidence>
<dbReference type="EMBL" id="BPVZ01000050">
    <property type="protein sequence ID" value="GKV18430.1"/>
    <property type="molecule type" value="Genomic_DNA"/>
</dbReference>
<organism evidence="1 2">
    <name type="scientific">Rubroshorea leprosula</name>
    <dbReference type="NCBI Taxonomy" id="152421"/>
    <lineage>
        <taxon>Eukaryota</taxon>
        <taxon>Viridiplantae</taxon>
        <taxon>Streptophyta</taxon>
        <taxon>Embryophyta</taxon>
        <taxon>Tracheophyta</taxon>
        <taxon>Spermatophyta</taxon>
        <taxon>Magnoliopsida</taxon>
        <taxon>eudicotyledons</taxon>
        <taxon>Gunneridae</taxon>
        <taxon>Pentapetalae</taxon>
        <taxon>rosids</taxon>
        <taxon>malvids</taxon>
        <taxon>Malvales</taxon>
        <taxon>Dipterocarpaceae</taxon>
        <taxon>Rubroshorea</taxon>
    </lineage>
</organism>
<dbReference type="PANTHER" id="PTHR34427:SF5">
    <property type="entry name" value="DUF4283 DOMAIN-CONTAINING PROTEIN"/>
    <property type="match status" value="1"/>
</dbReference>
<dbReference type="AlphaFoldDB" id="A0AAV5K6W5"/>
<evidence type="ECO:0000313" key="1">
    <source>
        <dbReference type="EMBL" id="GKV18430.1"/>
    </source>
</evidence>
<evidence type="ECO:0000313" key="2">
    <source>
        <dbReference type="Proteomes" id="UP001054252"/>
    </source>
</evidence>
<reference evidence="1 2" key="1">
    <citation type="journal article" date="2021" name="Commun. Biol.">
        <title>The genome of Shorea leprosula (Dipterocarpaceae) highlights the ecological relevance of drought in aseasonal tropical rainforests.</title>
        <authorList>
            <person name="Ng K.K.S."/>
            <person name="Kobayashi M.J."/>
            <person name="Fawcett J.A."/>
            <person name="Hatakeyama M."/>
            <person name="Paape T."/>
            <person name="Ng C.H."/>
            <person name="Ang C.C."/>
            <person name="Tnah L.H."/>
            <person name="Lee C.T."/>
            <person name="Nishiyama T."/>
            <person name="Sese J."/>
            <person name="O'Brien M.J."/>
            <person name="Copetti D."/>
            <person name="Mohd Noor M.I."/>
            <person name="Ong R.C."/>
            <person name="Putra M."/>
            <person name="Sireger I.Z."/>
            <person name="Indrioko S."/>
            <person name="Kosugi Y."/>
            <person name="Izuno A."/>
            <person name="Isagi Y."/>
            <person name="Lee S.L."/>
            <person name="Shimizu K.K."/>
        </authorList>
    </citation>
    <scope>NUCLEOTIDE SEQUENCE [LARGE SCALE GENOMIC DNA]</scope>
    <source>
        <strain evidence="1">214</strain>
    </source>
</reference>
<proteinExistence type="predicted"/>
<name>A0AAV5K6W5_9ROSI</name>